<feature type="chain" id="PRO_5035156512" description="Peptidase M11 gametolysin domain-containing protein" evidence="2">
    <location>
        <begin position="25"/>
        <end position="678"/>
    </location>
</feature>
<reference evidence="4" key="1">
    <citation type="journal article" date="2021" name="Proc. Natl. Acad. Sci. U.S.A.">
        <title>Three genomes in the algal genus Volvox reveal the fate of a haploid sex-determining region after a transition to homothallism.</title>
        <authorList>
            <person name="Yamamoto K."/>
            <person name="Hamaji T."/>
            <person name="Kawai-Toyooka H."/>
            <person name="Matsuzaki R."/>
            <person name="Takahashi F."/>
            <person name="Nishimura Y."/>
            <person name="Kawachi M."/>
            <person name="Noguchi H."/>
            <person name="Minakuchi Y."/>
            <person name="Umen J.G."/>
            <person name="Toyoda A."/>
            <person name="Nozaki H."/>
        </authorList>
    </citation>
    <scope>NUCLEOTIDE SEQUENCE</scope>
    <source>
        <strain evidence="4">NIES-3780</strain>
    </source>
</reference>
<comment type="caution">
    <text evidence="4">The sequence shown here is derived from an EMBL/GenBank/DDBJ whole genome shotgun (WGS) entry which is preliminary data.</text>
</comment>
<dbReference type="AlphaFoldDB" id="A0A8J4BDW5"/>
<keyword evidence="5" id="KW-1185">Reference proteome</keyword>
<feature type="domain" description="Peptidase M11 gametolysin" evidence="3">
    <location>
        <begin position="201"/>
        <end position="524"/>
    </location>
</feature>
<organism evidence="4 5">
    <name type="scientific">Volvox africanus</name>
    <dbReference type="NCBI Taxonomy" id="51714"/>
    <lineage>
        <taxon>Eukaryota</taxon>
        <taxon>Viridiplantae</taxon>
        <taxon>Chlorophyta</taxon>
        <taxon>core chlorophytes</taxon>
        <taxon>Chlorophyceae</taxon>
        <taxon>CS clade</taxon>
        <taxon>Chlamydomonadales</taxon>
        <taxon>Volvocaceae</taxon>
        <taxon>Volvox</taxon>
    </lineage>
</organism>
<feature type="signal peptide" evidence="2">
    <location>
        <begin position="1"/>
        <end position="24"/>
    </location>
</feature>
<evidence type="ECO:0000313" key="4">
    <source>
        <dbReference type="EMBL" id="GIL58794.1"/>
    </source>
</evidence>
<keyword evidence="2" id="KW-0732">Signal</keyword>
<name>A0A8J4BDW5_9CHLO</name>
<dbReference type="Proteomes" id="UP000747399">
    <property type="component" value="Unassembled WGS sequence"/>
</dbReference>
<protein>
    <recommendedName>
        <fullName evidence="3">Peptidase M11 gametolysin domain-containing protein</fullName>
    </recommendedName>
</protein>
<dbReference type="EMBL" id="BNCO01000032">
    <property type="protein sequence ID" value="GIL58794.1"/>
    <property type="molecule type" value="Genomic_DNA"/>
</dbReference>
<sequence>MACRGLLLAVLLAGMLLKISNVAAQGQRFNVTVYVRGTVNVFMAHGEPTTNITETQPEPEIIYTLADKQNENGPTTSIRVDFGEQADSLVTGDVVQAPLSLQLSTRQAERLGLPVPPGASGTSRRLLSDERYDHVRRMVLESHNTRRSLAQVVDLLRALNTIGGSAGRQQLKVGDAKILANTIAQDLFIINGQPQAISSLTFVFKSTSCGVLPKLNASAVQSYLYERDEGAPVVATIKRYYRSCSYNQLVLNPENNLVFDVDIPCVGNTSLGPYNLRTGKGNKKDMDNELWGLVELAKQYLKENSRALFSRWMSFRRKIIVWPFNWRSRIVEFSGLANMGCSEDLDCITWLSPDVGMDSINVPVAFQELGHNIGLAHSARLTCTWRGCTQEEYGDWSDPMGATNPRDPAKGVVCMTAPQAYKAGWASPIPGGNIRASDLPVGIFRDFSLPAMALNKTNMLRIVTMPAGTVANNSALERALYVSYRVRQSTPGAYDSGLQDDLNNRVWVHEYNETANAIPANYRMPPLSLAVLSDDIVRDPSTKQPSPPIVSGYGVLPRSYSQFLPGRGGVTITLRRKTSQLAVVSVCRATSLNETGFCSDGIDNDCDGLVDVADTDCPQPPAMQPRMPLLAAPIRSPPPAKRPKKGYSGPPPQAKKNRRLSSPQLLPPPPAKKAKQPI</sequence>
<dbReference type="InterPro" id="IPR008752">
    <property type="entry name" value="Peptidase_M11"/>
</dbReference>
<evidence type="ECO:0000259" key="3">
    <source>
        <dbReference type="Pfam" id="PF05548"/>
    </source>
</evidence>
<proteinExistence type="predicted"/>
<gene>
    <name evidence="4" type="ORF">Vafri_13785</name>
</gene>
<evidence type="ECO:0000256" key="2">
    <source>
        <dbReference type="SAM" id="SignalP"/>
    </source>
</evidence>
<accession>A0A8J4BDW5</accession>
<evidence type="ECO:0000256" key="1">
    <source>
        <dbReference type="SAM" id="MobiDB-lite"/>
    </source>
</evidence>
<dbReference type="SUPFAM" id="SSF55486">
    <property type="entry name" value="Metalloproteases ('zincins'), catalytic domain"/>
    <property type="match status" value="1"/>
</dbReference>
<feature type="region of interest" description="Disordered" evidence="1">
    <location>
        <begin position="617"/>
        <end position="678"/>
    </location>
</feature>
<dbReference type="Pfam" id="PF05548">
    <property type="entry name" value="Peptidase_M11"/>
    <property type="match status" value="1"/>
</dbReference>
<evidence type="ECO:0000313" key="5">
    <source>
        <dbReference type="Proteomes" id="UP000747399"/>
    </source>
</evidence>